<name>A0A518G9M8_9BACT</name>
<protein>
    <submittedName>
        <fullName evidence="1">Uncharacterized protein</fullName>
    </submittedName>
</protein>
<evidence type="ECO:0000313" key="2">
    <source>
        <dbReference type="Proteomes" id="UP000318017"/>
    </source>
</evidence>
<proteinExistence type="predicted"/>
<gene>
    <name evidence="1" type="ORF">Q31a_35930</name>
</gene>
<sequence length="163" mass="18321">MRHRLQSKFLLGKWLQMQYVVLTLLAVCCIGCSGKQPKQMPHVGRLLPTAPTVDFDSDAMPLQFPKIEVFCAERAVFTGDLRFETSLGQAGLLQMRVTRKFRSQDVIHATGSSALLEPNETRTSFKYEIGFSAPKEPGEYTAQLSYDDIVIAKARVRVNSKPR</sequence>
<organism evidence="1 2">
    <name type="scientific">Aureliella helgolandensis</name>
    <dbReference type="NCBI Taxonomy" id="2527968"/>
    <lineage>
        <taxon>Bacteria</taxon>
        <taxon>Pseudomonadati</taxon>
        <taxon>Planctomycetota</taxon>
        <taxon>Planctomycetia</taxon>
        <taxon>Pirellulales</taxon>
        <taxon>Pirellulaceae</taxon>
        <taxon>Aureliella</taxon>
    </lineage>
</organism>
<reference evidence="1 2" key="1">
    <citation type="submission" date="2019-02" db="EMBL/GenBank/DDBJ databases">
        <title>Deep-cultivation of Planctomycetes and their phenomic and genomic characterization uncovers novel biology.</title>
        <authorList>
            <person name="Wiegand S."/>
            <person name="Jogler M."/>
            <person name="Boedeker C."/>
            <person name="Pinto D."/>
            <person name="Vollmers J."/>
            <person name="Rivas-Marin E."/>
            <person name="Kohn T."/>
            <person name="Peeters S.H."/>
            <person name="Heuer A."/>
            <person name="Rast P."/>
            <person name="Oberbeckmann S."/>
            <person name="Bunk B."/>
            <person name="Jeske O."/>
            <person name="Meyerdierks A."/>
            <person name="Storesund J.E."/>
            <person name="Kallscheuer N."/>
            <person name="Luecker S."/>
            <person name="Lage O.M."/>
            <person name="Pohl T."/>
            <person name="Merkel B.J."/>
            <person name="Hornburger P."/>
            <person name="Mueller R.-W."/>
            <person name="Bruemmer F."/>
            <person name="Labrenz M."/>
            <person name="Spormann A.M."/>
            <person name="Op den Camp H."/>
            <person name="Overmann J."/>
            <person name="Amann R."/>
            <person name="Jetten M.S.M."/>
            <person name="Mascher T."/>
            <person name="Medema M.H."/>
            <person name="Devos D.P."/>
            <person name="Kaster A.-K."/>
            <person name="Ovreas L."/>
            <person name="Rohde M."/>
            <person name="Galperin M.Y."/>
            <person name="Jogler C."/>
        </authorList>
    </citation>
    <scope>NUCLEOTIDE SEQUENCE [LARGE SCALE GENOMIC DNA]</scope>
    <source>
        <strain evidence="1 2">Q31a</strain>
    </source>
</reference>
<dbReference type="AlphaFoldDB" id="A0A518G9M8"/>
<dbReference type="Proteomes" id="UP000318017">
    <property type="component" value="Chromosome"/>
</dbReference>
<evidence type="ECO:0000313" key="1">
    <source>
        <dbReference type="EMBL" id="QDV25270.1"/>
    </source>
</evidence>
<dbReference type="KEGG" id="ahel:Q31a_35930"/>
<dbReference type="EMBL" id="CP036298">
    <property type="protein sequence ID" value="QDV25270.1"/>
    <property type="molecule type" value="Genomic_DNA"/>
</dbReference>
<keyword evidence="2" id="KW-1185">Reference proteome</keyword>
<accession>A0A518G9M8</accession>